<gene>
    <name evidence="3" type="ORF">AB7878_12435</name>
</gene>
<dbReference type="InterPro" id="IPR037682">
    <property type="entry name" value="TonB_C"/>
</dbReference>
<dbReference type="EMBL" id="JBGBPY010000001">
    <property type="protein sequence ID" value="MEY2183225.1"/>
    <property type="molecule type" value="Genomic_DNA"/>
</dbReference>
<reference evidence="3 4" key="1">
    <citation type="submission" date="2024-07" db="EMBL/GenBank/DDBJ databases">
        <title>Molecular mechanisms and environmental adaptations of flagellar loss and biofilm growth of Rhodanobacter under environmental stress.</title>
        <authorList>
            <person name="Chen M."/>
        </authorList>
    </citation>
    <scope>NUCLEOTIDE SEQUENCE [LARGE SCALE GENOMIC DNA]</scope>
    <source>
        <strain evidence="3 4">RS22</strain>
    </source>
</reference>
<feature type="chain" id="PRO_5046436644" evidence="1">
    <location>
        <begin position="27"/>
        <end position="146"/>
    </location>
</feature>
<evidence type="ECO:0000313" key="3">
    <source>
        <dbReference type="EMBL" id="MEY2183225.1"/>
    </source>
</evidence>
<evidence type="ECO:0000259" key="2">
    <source>
        <dbReference type="PROSITE" id="PS52015"/>
    </source>
</evidence>
<proteinExistence type="predicted"/>
<dbReference type="Pfam" id="PF03544">
    <property type="entry name" value="TonB_C"/>
    <property type="match status" value="1"/>
</dbReference>
<dbReference type="SUPFAM" id="SSF74653">
    <property type="entry name" value="TolA/TonB C-terminal domain"/>
    <property type="match status" value="1"/>
</dbReference>
<organism evidence="3 4">
    <name type="scientific">Rhodanobacter humi</name>
    <dbReference type="NCBI Taxonomy" id="1888173"/>
    <lineage>
        <taxon>Bacteria</taxon>
        <taxon>Pseudomonadati</taxon>
        <taxon>Pseudomonadota</taxon>
        <taxon>Gammaproteobacteria</taxon>
        <taxon>Lysobacterales</taxon>
        <taxon>Rhodanobacteraceae</taxon>
        <taxon>Rhodanobacter</taxon>
    </lineage>
</organism>
<evidence type="ECO:0000256" key="1">
    <source>
        <dbReference type="SAM" id="SignalP"/>
    </source>
</evidence>
<feature type="signal peptide" evidence="1">
    <location>
        <begin position="1"/>
        <end position="26"/>
    </location>
</feature>
<evidence type="ECO:0000313" key="4">
    <source>
        <dbReference type="Proteomes" id="UP001562159"/>
    </source>
</evidence>
<keyword evidence="1" id="KW-0732">Signal</keyword>
<dbReference type="Gene3D" id="3.30.1150.10">
    <property type="match status" value="1"/>
</dbReference>
<dbReference type="PROSITE" id="PS52015">
    <property type="entry name" value="TONB_CTD"/>
    <property type="match status" value="1"/>
</dbReference>
<protein>
    <submittedName>
        <fullName evidence="3">Energy transducer TonB</fullName>
    </submittedName>
</protein>
<sequence length="146" mass="15835">MNPRTRRLIRPVLLVSTLACATPVLAQANKVDPQNLYHYWIRLNTKVNVDMPNSGLNLTKPGCVAVTYEIGSDGVPMHVQVAKVEPKSDLGPAAVSAVKNFRYGPSLTNKIGQPIATYYIVPFNAPDDAAGQQKVMEPCKLAGYGQ</sequence>
<name>A0ABV4ASL9_9GAMM</name>
<feature type="domain" description="TonB C-terminal" evidence="2">
    <location>
        <begin position="36"/>
        <end position="132"/>
    </location>
</feature>
<dbReference type="Proteomes" id="UP001562159">
    <property type="component" value="Unassembled WGS sequence"/>
</dbReference>
<accession>A0ABV4ASL9</accession>
<keyword evidence="4" id="KW-1185">Reference proteome</keyword>
<comment type="caution">
    <text evidence="3">The sequence shown here is derived from an EMBL/GenBank/DDBJ whole genome shotgun (WGS) entry which is preliminary data.</text>
</comment>